<dbReference type="InterPro" id="IPR011051">
    <property type="entry name" value="RmlC_Cupin_sf"/>
</dbReference>
<dbReference type="GO" id="GO:0005829">
    <property type="term" value="C:cytosol"/>
    <property type="evidence" value="ECO:0007669"/>
    <property type="project" value="TreeGrafter"/>
</dbReference>
<dbReference type="HOGENOM" id="CLU_085376_1_2_11"/>
<keyword evidence="1" id="KW-0238">DNA-binding</keyword>
<evidence type="ECO:0000313" key="3">
    <source>
        <dbReference type="EMBL" id="CCH31931.1"/>
    </source>
</evidence>
<dbReference type="PANTHER" id="PTHR46797">
    <property type="entry name" value="HTH-TYPE TRANSCRIPTIONAL REGULATOR"/>
    <property type="match status" value="1"/>
</dbReference>
<organism evidence="3 4">
    <name type="scientific">Saccharothrix espanaensis (strain ATCC 51144 / DSM 44229 / JCM 9112 / NBRC 15066 / NRRL 15764)</name>
    <dbReference type="NCBI Taxonomy" id="1179773"/>
    <lineage>
        <taxon>Bacteria</taxon>
        <taxon>Bacillati</taxon>
        <taxon>Actinomycetota</taxon>
        <taxon>Actinomycetes</taxon>
        <taxon>Pseudonocardiales</taxon>
        <taxon>Pseudonocardiaceae</taxon>
        <taxon>Saccharothrix</taxon>
    </lineage>
</organism>
<dbReference type="eggNOG" id="COG1476">
    <property type="taxonomic scope" value="Bacteria"/>
</dbReference>
<feature type="domain" description="HTH cro/C1-type" evidence="2">
    <location>
        <begin position="6"/>
        <end position="60"/>
    </location>
</feature>
<dbReference type="KEGG" id="sesp:BN6_46510"/>
<dbReference type="AlphaFoldDB" id="K0K0P1"/>
<dbReference type="EMBL" id="HE804045">
    <property type="protein sequence ID" value="CCH31931.1"/>
    <property type="molecule type" value="Genomic_DNA"/>
</dbReference>
<dbReference type="PATRIC" id="fig|1179773.3.peg.4661"/>
<dbReference type="Pfam" id="PF01381">
    <property type="entry name" value="HTH_3"/>
    <property type="match status" value="1"/>
</dbReference>
<dbReference type="PROSITE" id="PS50943">
    <property type="entry name" value="HTH_CROC1"/>
    <property type="match status" value="1"/>
</dbReference>
<sequence>MMGERIRELRAARSMTATELAKAADVSVGLISQVERGITDPSLETVRKIARALDTPVFNLFQDTDLERVAVVRKDRRMDIRSPQGGLVYQRVSAGVGKIEVLEGLLEPGAVSSESGWSHPSDECVVVLTGRLVLEVDGERYELKPGDSGSFDSRLPHRYLNETTKPVRFLLSVTPPSY</sequence>
<dbReference type="GO" id="GO:0003700">
    <property type="term" value="F:DNA-binding transcription factor activity"/>
    <property type="evidence" value="ECO:0007669"/>
    <property type="project" value="TreeGrafter"/>
</dbReference>
<dbReference type="Proteomes" id="UP000006281">
    <property type="component" value="Chromosome"/>
</dbReference>
<dbReference type="InterPro" id="IPR013096">
    <property type="entry name" value="Cupin_2"/>
</dbReference>
<dbReference type="InterPro" id="IPR010982">
    <property type="entry name" value="Lambda_DNA-bd_dom_sf"/>
</dbReference>
<dbReference type="GO" id="GO:0003677">
    <property type="term" value="F:DNA binding"/>
    <property type="evidence" value="ECO:0007669"/>
    <property type="project" value="UniProtKB-KW"/>
</dbReference>
<name>K0K0P1_SACES</name>
<gene>
    <name evidence="3" type="ordered locus">BN6_46510</name>
</gene>
<dbReference type="OrthoDB" id="5114244at2"/>
<accession>K0K0P1</accession>
<protein>
    <recommendedName>
        <fullName evidence="2">HTH cro/C1-type domain-containing protein</fullName>
    </recommendedName>
</protein>
<evidence type="ECO:0000313" key="4">
    <source>
        <dbReference type="Proteomes" id="UP000006281"/>
    </source>
</evidence>
<dbReference type="PANTHER" id="PTHR46797:SF1">
    <property type="entry name" value="METHYLPHOSPHONATE SYNTHASE"/>
    <property type="match status" value="1"/>
</dbReference>
<dbReference type="Gene3D" id="2.60.120.10">
    <property type="entry name" value="Jelly Rolls"/>
    <property type="match status" value="1"/>
</dbReference>
<dbReference type="SUPFAM" id="SSF51182">
    <property type="entry name" value="RmlC-like cupins"/>
    <property type="match status" value="1"/>
</dbReference>
<evidence type="ECO:0000256" key="1">
    <source>
        <dbReference type="ARBA" id="ARBA00023125"/>
    </source>
</evidence>
<dbReference type="CDD" id="cd00093">
    <property type="entry name" value="HTH_XRE"/>
    <property type="match status" value="1"/>
</dbReference>
<reference evidence="3 4" key="1">
    <citation type="journal article" date="2012" name="BMC Genomics">
        <title>Complete genome sequence of Saccharothrix espanaensis DSM 44229T and comparison to the other completely sequenced Pseudonocardiaceae.</title>
        <authorList>
            <person name="Strobel T."/>
            <person name="Al-Dilaimi A."/>
            <person name="Blom J."/>
            <person name="Gessner A."/>
            <person name="Kalinowski J."/>
            <person name="Luzhetska M."/>
            <person name="Puhler A."/>
            <person name="Szczepanowski R."/>
            <person name="Bechthold A."/>
            <person name="Ruckert C."/>
        </authorList>
    </citation>
    <scope>NUCLEOTIDE SEQUENCE [LARGE SCALE GENOMIC DNA]</scope>
    <source>
        <strain evidence="4">ATCC 51144 / DSM 44229 / JCM 9112 / NBRC 15066 / NRRL 15764</strain>
    </source>
</reference>
<evidence type="ECO:0000259" key="2">
    <source>
        <dbReference type="PROSITE" id="PS50943"/>
    </source>
</evidence>
<dbReference type="Gene3D" id="1.10.260.40">
    <property type="entry name" value="lambda repressor-like DNA-binding domains"/>
    <property type="match status" value="1"/>
</dbReference>
<proteinExistence type="predicted"/>
<dbReference type="SMART" id="SM00530">
    <property type="entry name" value="HTH_XRE"/>
    <property type="match status" value="1"/>
</dbReference>
<dbReference type="InterPro" id="IPR001387">
    <property type="entry name" value="Cro/C1-type_HTH"/>
</dbReference>
<dbReference type="STRING" id="1179773.BN6_46510"/>
<dbReference type="InterPro" id="IPR050807">
    <property type="entry name" value="TransReg_Diox_bact_type"/>
</dbReference>
<dbReference type="Pfam" id="PF07883">
    <property type="entry name" value="Cupin_2"/>
    <property type="match status" value="1"/>
</dbReference>
<dbReference type="eggNOG" id="COG3837">
    <property type="taxonomic scope" value="Bacteria"/>
</dbReference>
<dbReference type="CDD" id="cd02209">
    <property type="entry name" value="cupin_XRE_C"/>
    <property type="match status" value="1"/>
</dbReference>
<dbReference type="InterPro" id="IPR014710">
    <property type="entry name" value="RmlC-like_jellyroll"/>
</dbReference>
<dbReference type="SUPFAM" id="SSF47413">
    <property type="entry name" value="lambda repressor-like DNA-binding domains"/>
    <property type="match status" value="1"/>
</dbReference>
<keyword evidence="4" id="KW-1185">Reference proteome</keyword>
<dbReference type="BioCyc" id="SESP1179773:BN6_RS22515-MONOMER"/>